<sequence>MSRLVPGPYATMILGDLGAAVDKVEEMDGDPIRQWHPRRGDESALFLALNRNKRSIRLDLKKNAGCLAFRALARRADVLFDPFRPGVLDRLGLGHARLRKENPRLIVCAFSSFGQDGPLVHRTAHELAYLARAGLLGSSGASDPVPKMPYYSPAGIGGAVWCVVGILAALAERERTGAGRIVDISITEAAMGFAVPSLGELLADDESGAPALDVSTGACAPYQIYTTKDGRHVALSAPEKRSWVAFCESVGFDGDLSALVPGPHQIALRRRLADVFERRTFEEWRTFCANVDCCLEPISFPRELPDDPQHRARNFFFELPSSSGRILQFATPVTERDAPHRHRPPPRAGEHTDVILQEAGFSPDEIQTMRVEGAVA</sequence>
<accession>A0ABZ2KV60</accession>
<name>A0ABZ2KV60_9BACT</name>
<proteinExistence type="predicted"/>
<dbReference type="SUPFAM" id="SSF89796">
    <property type="entry name" value="CoA-transferase family III (CaiB/BaiF)"/>
    <property type="match status" value="1"/>
</dbReference>
<gene>
    <name evidence="1" type="ORF">LVJ94_30300</name>
</gene>
<dbReference type="PANTHER" id="PTHR48228:SF5">
    <property type="entry name" value="ALPHA-METHYLACYL-COA RACEMASE"/>
    <property type="match status" value="1"/>
</dbReference>
<keyword evidence="2" id="KW-1185">Reference proteome</keyword>
<reference evidence="1" key="1">
    <citation type="submission" date="2021-12" db="EMBL/GenBank/DDBJ databases">
        <title>Discovery of the Pendulisporaceae a myxobacterial family with distinct sporulation behavior and unique specialized metabolism.</title>
        <authorList>
            <person name="Garcia R."/>
            <person name="Popoff A."/>
            <person name="Bader C.D."/>
            <person name="Loehr J."/>
            <person name="Walesch S."/>
            <person name="Walt C."/>
            <person name="Boldt J."/>
            <person name="Bunk B."/>
            <person name="Haeckl F.J.F.P.J."/>
            <person name="Gunesch A.P."/>
            <person name="Birkelbach J."/>
            <person name="Nuebel U."/>
            <person name="Pietschmann T."/>
            <person name="Bach T."/>
            <person name="Mueller R."/>
        </authorList>
    </citation>
    <scope>NUCLEOTIDE SEQUENCE</scope>
    <source>
        <strain evidence="1">MSr11367</strain>
    </source>
</reference>
<organism evidence="1 2">
    <name type="scientific">Pendulispora rubella</name>
    <dbReference type="NCBI Taxonomy" id="2741070"/>
    <lineage>
        <taxon>Bacteria</taxon>
        <taxon>Pseudomonadati</taxon>
        <taxon>Myxococcota</taxon>
        <taxon>Myxococcia</taxon>
        <taxon>Myxococcales</taxon>
        <taxon>Sorangiineae</taxon>
        <taxon>Pendulisporaceae</taxon>
        <taxon>Pendulispora</taxon>
    </lineage>
</organism>
<protein>
    <submittedName>
        <fullName evidence="1">CoA transferase</fullName>
    </submittedName>
</protein>
<dbReference type="InterPro" id="IPR044855">
    <property type="entry name" value="CoA-Trfase_III_dom3_sf"/>
</dbReference>
<dbReference type="Gene3D" id="3.40.50.10540">
    <property type="entry name" value="Crotonobetainyl-coa:carnitine coa-transferase, domain 1"/>
    <property type="match status" value="1"/>
</dbReference>
<dbReference type="Gene3D" id="3.30.1540.10">
    <property type="entry name" value="formyl-coa transferase, domain 3"/>
    <property type="match status" value="1"/>
</dbReference>
<evidence type="ECO:0000313" key="2">
    <source>
        <dbReference type="Proteomes" id="UP001374803"/>
    </source>
</evidence>
<dbReference type="InterPro" id="IPR003673">
    <property type="entry name" value="CoA-Trfase_fam_III"/>
</dbReference>
<dbReference type="Pfam" id="PF02515">
    <property type="entry name" value="CoA_transf_3"/>
    <property type="match status" value="1"/>
</dbReference>
<dbReference type="InterPro" id="IPR023606">
    <property type="entry name" value="CoA-Trfase_III_dom_1_sf"/>
</dbReference>
<dbReference type="PANTHER" id="PTHR48228">
    <property type="entry name" value="SUCCINYL-COA--D-CITRAMALATE COA-TRANSFERASE"/>
    <property type="match status" value="1"/>
</dbReference>
<dbReference type="Proteomes" id="UP001374803">
    <property type="component" value="Chromosome"/>
</dbReference>
<evidence type="ECO:0000313" key="1">
    <source>
        <dbReference type="EMBL" id="WXB01199.1"/>
    </source>
</evidence>
<keyword evidence="1" id="KW-0808">Transferase</keyword>
<dbReference type="GO" id="GO:0016740">
    <property type="term" value="F:transferase activity"/>
    <property type="evidence" value="ECO:0007669"/>
    <property type="project" value="UniProtKB-KW"/>
</dbReference>
<dbReference type="InterPro" id="IPR050509">
    <property type="entry name" value="CoA-transferase_III"/>
</dbReference>
<dbReference type="EMBL" id="CP089983">
    <property type="protein sequence ID" value="WXB01199.1"/>
    <property type="molecule type" value="Genomic_DNA"/>
</dbReference>